<accession>A0A4Z2FRS7</accession>
<reference evidence="2 3" key="1">
    <citation type="submission" date="2019-03" db="EMBL/GenBank/DDBJ databases">
        <title>First draft genome of Liparis tanakae, snailfish: a comprehensive survey of snailfish specific genes.</title>
        <authorList>
            <person name="Kim W."/>
            <person name="Song I."/>
            <person name="Jeong J.-H."/>
            <person name="Kim D."/>
            <person name="Kim S."/>
            <person name="Ryu S."/>
            <person name="Song J.Y."/>
            <person name="Lee S.K."/>
        </authorList>
    </citation>
    <scope>NUCLEOTIDE SEQUENCE [LARGE SCALE GENOMIC DNA]</scope>
    <source>
        <tissue evidence="2">Muscle</tissue>
    </source>
</reference>
<evidence type="ECO:0000256" key="1">
    <source>
        <dbReference type="SAM" id="MobiDB-lite"/>
    </source>
</evidence>
<organism evidence="2 3">
    <name type="scientific">Liparis tanakae</name>
    <name type="common">Tanaka's snailfish</name>
    <dbReference type="NCBI Taxonomy" id="230148"/>
    <lineage>
        <taxon>Eukaryota</taxon>
        <taxon>Metazoa</taxon>
        <taxon>Chordata</taxon>
        <taxon>Craniata</taxon>
        <taxon>Vertebrata</taxon>
        <taxon>Euteleostomi</taxon>
        <taxon>Actinopterygii</taxon>
        <taxon>Neopterygii</taxon>
        <taxon>Teleostei</taxon>
        <taxon>Neoteleostei</taxon>
        <taxon>Acanthomorphata</taxon>
        <taxon>Eupercaria</taxon>
        <taxon>Perciformes</taxon>
        <taxon>Cottioidei</taxon>
        <taxon>Cottales</taxon>
        <taxon>Liparidae</taxon>
        <taxon>Liparis</taxon>
    </lineage>
</organism>
<protein>
    <submittedName>
        <fullName evidence="2">Uncharacterized protein</fullName>
    </submittedName>
</protein>
<evidence type="ECO:0000313" key="2">
    <source>
        <dbReference type="EMBL" id="TNN43859.1"/>
    </source>
</evidence>
<proteinExistence type="predicted"/>
<evidence type="ECO:0000313" key="3">
    <source>
        <dbReference type="Proteomes" id="UP000314294"/>
    </source>
</evidence>
<sequence length="204" mass="22414">MHANTAWTRDVTSHYLRFHQELHGKNSVSPDRVGAAPVQCSAVHREAPSSGPKSKWRRFTKHAALRSERRRRTRASTTAGSFTNMHPSGLGSGGDWPLRTRAERGERSPAACGPLVALCGSLNASWRREPQSVLPLPSTPCPNQCAVRAETSVVDEQARQLELLLADSCRIPSPLLRWFRPGLIVPSSGAEMNCKYVMLTGACY</sequence>
<comment type="caution">
    <text evidence="2">The sequence shown here is derived from an EMBL/GenBank/DDBJ whole genome shotgun (WGS) entry which is preliminary data.</text>
</comment>
<name>A0A4Z2FRS7_9TELE</name>
<feature type="compositionally biased region" description="Basic residues" evidence="1">
    <location>
        <begin position="65"/>
        <end position="74"/>
    </location>
</feature>
<feature type="region of interest" description="Disordered" evidence="1">
    <location>
        <begin position="65"/>
        <end position="100"/>
    </location>
</feature>
<dbReference type="EMBL" id="SRLO01000941">
    <property type="protein sequence ID" value="TNN43859.1"/>
    <property type="molecule type" value="Genomic_DNA"/>
</dbReference>
<gene>
    <name evidence="2" type="ORF">EYF80_045953</name>
</gene>
<keyword evidence="3" id="KW-1185">Reference proteome</keyword>
<dbReference type="AlphaFoldDB" id="A0A4Z2FRS7"/>
<dbReference type="Proteomes" id="UP000314294">
    <property type="component" value="Unassembled WGS sequence"/>
</dbReference>